<evidence type="ECO:0000313" key="3">
    <source>
        <dbReference type="Proteomes" id="UP000298355"/>
    </source>
</evidence>
<name>A0ABY2JDM8_9MICO</name>
<feature type="domain" description="NAD-dependent epimerase/dehydratase" evidence="1">
    <location>
        <begin position="8"/>
        <end position="185"/>
    </location>
</feature>
<comment type="caution">
    <text evidence="2">The sequence shown here is derived from an EMBL/GenBank/DDBJ whole genome shotgun (WGS) entry which is preliminary data.</text>
</comment>
<proteinExistence type="predicted"/>
<keyword evidence="3" id="KW-1185">Reference proteome</keyword>
<gene>
    <name evidence="2" type="ORF">E3O65_00035</name>
</gene>
<dbReference type="InterPro" id="IPR001509">
    <property type="entry name" value="Epimerase_deHydtase"/>
</dbReference>
<sequence>MTTNSHHVVLGGNGIIGRETVRALLRRAENTTSVGRRPSTIDGVSSLAANLLTAADASRALTGADVAYFTVGLPYSASIWAQQWPIILRNTIDAAIAHNTHLIYFDNVYAYGLVDGPMTEQSPISAISKKGRIRAAALTALDAAEAERGLSFTVARSADFYGPGAATSVFNTFALVRIAAGKTGTWLFNADQPHSVTYTPDIGESLAILGTHPAGSGNIWHLPTAPALTGREYLQLAGAPDSRINVMSRTTMRIGALFNTAARETLEMSYQYAAPYIFDSRAFETAFGISPTPIADGITTTLAAERVSS</sequence>
<dbReference type="RefSeq" id="WP_134361712.1">
    <property type="nucleotide sequence ID" value="NZ_SOGJ01000002.1"/>
</dbReference>
<dbReference type="EMBL" id="SOGJ01000002">
    <property type="protein sequence ID" value="TFD02109.1"/>
    <property type="molecule type" value="Genomic_DNA"/>
</dbReference>
<evidence type="ECO:0000313" key="2">
    <source>
        <dbReference type="EMBL" id="TFD02109.1"/>
    </source>
</evidence>
<dbReference type="SUPFAM" id="SSF51735">
    <property type="entry name" value="NAD(P)-binding Rossmann-fold domains"/>
    <property type="match status" value="1"/>
</dbReference>
<dbReference type="Pfam" id="PF01370">
    <property type="entry name" value="Epimerase"/>
    <property type="match status" value="1"/>
</dbReference>
<dbReference type="Proteomes" id="UP000298355">
    <property type="component" value="Unassembled WGS sequence"/>
</dbReference>
<protein>
    <submittedName>
        <fullName evidence="2">NAD-dependent epimerase/dehydratase family protein</fullName>
    </submittedName>
</protein>
<evidence type="ECO:0000259" key="1">
    <source>
        <dbReference type="Pfam" id="PF01370"/>
    </source>
</evidence>
<accession>A0ABY2JDM8</accession>
<dbReference type="Gene3D" id="3.40.50.720">
    <property type="entry name" value="NAD(P)-binding Rossmann-like Domain"/>
    <property type="match status" value="1"/>
</dbReference>
<organism evidence="2 3">
    <name type="scientific">Cryobacterium breve</name>
    <dbReference type="NCBI Taxonomy" id="1259258"/>
    <lineage>
        <taxon>Bacteria</taxon>
        <taxon>Bacillati</taxon>
        <taxon>Actinomycetota</taxon>
        <taxon>Actinomycetes</taxon>
        <taxon>Micrococcales</taxon>
        <taxon>Microbacteriaceae</taxon>
        <taxon>Cryobacterium</taxon>
    </lineage>
</organism>
<reference evidence="2 3" key="1">
    <citation type="submission" date="2019-03" db="EMBL/GenBank/DDBJ databases">
        <title>Genomics of glacier-inhabiting Cryobacterium strains.</title>
        <authorList>
            <person name="Liu Q."/>
            <person name="Xin Y.-H."/>
        </authorList>
    </citation>
    <scope>NUCLEOTIDE SEQUENCE [LARGE SCALE GENOMIC DNA]</scope>
    <source>
        <strain evidence="2 3">TMT4-23</strain>
    </source>
</reference>
<dbReference type="InterPro" id="IPR036291">
    <property type="entry name" value="NAD(P)-bd_dom_sf"/>
</dbReference>